<dbReference type="PATRIC" id="fig|1319815.3.peg.1911"/>
<keyword evidence="3" id="KW-0255">Endonuclease</keyword>
<proteinExistence type="inferred from homology"/>
<dbReference type="InterPro" id="IPR013527">
    <property type="entry name" value="YicC-like_N"/>
</dbReference>
<sequence length="291" mass="34270">MRSMTGYSKEYFENEKYAISLEIKSVNNKNLNLKIKSPHMLNFLENKIRTEVASRVTRGSIDLKIEFQDKREVDNLFEYDKNMTASYLKVLNAIEHEYEEKFSNKLDLLVKNLNVIRRNDLEIDEKEYENFIVKNLHLLLDSFVEMKEAEGARMKDYFLQCIAIIENNVNEIKKLKENIVINYKEKLLERLSKISNIEFNDETLLREVLLFTDKSDISEEVSRLESHLIQLKIELDSPNAGVGKKIDFILQEIFRELNTSGVKCNLYDISKLIVECKNEIEKIREQALNIE</sequence>
<evidence type="ECO:0000313" key="9">
    <source>
        <dbReference type="Proteomes" id="UP000017081"/>
    </source>
</evidence>
<evidence type="ECO:0000256" key="5">
    <source>
        <dbReference type="ARBA" id="ARBA00035648"/>
    </source>
</evidence>
<accession>U7VBF5</accession>
<dbReference type="GO" id="GO:0016787">
    <property type="term" value="F:hydrolase activity"/>
    <property type="evidence" value="ECO:0007669"/>
    <property type="project" value="UniProtKB-KW"/>
</dbReference>
<dbReference type="Pfam" id="PF03755">
    <property type="entry name" value="YicC-like_N"/>
    <property type="match status" value="1"/>
</dbReference>
<keyword evidence="2" id="KW-0540">Nuclease</keyword>
<keyword evidence="4" id="KW-0378">Hydrolase</keyword>
<dbReference type="InterPro" id="IPR005229">
    <property type="entry name" value="YicC/YloC-like"/>
</dbReference>
<dbReference type="PANTHER" id="PTHR30636">
    <property type="entry name" value="UPF0701 PROTEIN YICC"/>
    <property type="match status" value="1"/>
</dbReference>
<evidence type="ECO:0000256" key="3">
    <source>
        <dbReference type="ARBA" id="ARBA00022759"/>
    </source>
</evidence>
<keyword evidence="9" id="KW-1185">Reference proteome</keyword>
<feature type="domain" description="Endoribonuclease YicC-like C-terminal" evidence="7">
    <location>
        <begin position="172"/>
        <end position="291"/>
    </location>
</feature>
<dbReference type="NCBIfam" id="TIGR00255">
    <property type="entry name" value="YicC/YloC family endoribonuclease"/>
    <property type="match status" value="1"/>
</dbReference>
<dbReference type="Proteomes" id="UP000017081">
    <property type="component" value="Unassembled WGS sequence"/>
</dbReference>
<dbReference type="RefSeq" id="WP_023051517.1">
    <property type="nucleotide sequence ID" value="NZ_CP173065.2"/>
</dbReference>
<organism evidence="8 9">
    <name type="scientific">Cetobacterium somerae ATCC BAA-474</name>
    <dbReference type="NCBI Taxonomy" id="1319815"/>
    <lineage>
        <taxon>Bacteria</taxon>
        <taxon>Fusobacteriati</taxon>
        <taxon>Fusobacteriota</taxon>
        <taxon>Fusobacteriia</taxon>
        <taxon>Fusobacteriales</taxon>
        <taxon>Fusobacteriaceae</taxon>
        <taxon>Cetobacterium</taxon>
    </lineage>
</organism>
<dbReference type="PANTHER" id="PTHR30636:SF3">
    <property type="entry name" value="UPF0701 PROTEIN YICC"/>
    <property type="match status" value="1"/>
</dbReference>
<name>U7VBF5_9FUSO</name>
<dbReference type="InterPro" id="IPR013551">
    <property type="entry name" value="YicC-like_C"/>
</dbReference>
<evidence type="ECO:0000313" key="8">
    <source>
        <dbReference type="EMBL" id="ERT68123.1"/>
    </source>
</evidence>
<dbReference type="AlphaFoldDB" id="U7VBF5"/>
<dbReference type="HOGENOM" id="CLU_076609_1_0_0"/>
<comment type="caution">
    <text evidence="8">The sequence shown here is derived from an EMBL/GenBank/DDBJ whole genome shotgun (WGS) entry which is preliminary data.</text>
</comment>
<evidence type="ECO:0000259" key="6">
    <source>
        <dbReference type="Pfam" id="PF03755"/>
    </source>
</evidence>
<comment type="similarity">
    <text evidence="5">Belongs to the YicC/YloC family.</text>
</comment>
<evidence type="ECO:0000256" key="4">
    <source>
        <dbReference type="ARBA" id="ARBA00022801"/>
    </source>
</evidence>
<dbReference type="GO" id="GO:0004521">
    <property type="term" value="F:RNA endonuclease activity"/>
    <property type="evidence" value="ECO:0007669"/>
    <property type="project" value="InterPro"/>
</dbReference>
<reference evidence="8 9" key="1">
    <citation type="submission" date="2013-08" db="EMBL/GenBank/DDBJ databases">
        <authorList>
            <person name="Weinstock G."/>
            <person name="Sodergren E."/>
            <person name="Wylie T."/>
            <person name="Fulton L."/>
            <person name="Fulton R."/>
            <person name="Fronick C."/>
            <person name="O'Laughlin M."/>
            <person name="Godfrey J."/>
            <person name="Miner T."/>
            <person name="Herter B."/>
            <person name="Appelbaum E."/>
            <person name="Cordes M."/>
            <person name="Lek S."/>
            <person name="Wollam A."/>
            <person name="Pepin K.H."/>
            <person name="Palsikar V.B."/>
            <person name="Mitreva M."/>
            <person name="Wilson R.K."/>
        </authorList>
    </citation>
    <scope>NUCLEOTIDE SEQUENCE [LARGE SCALE GENOMIC DNA]</scope>
    <source>
        <strain evidence="8 9">ATCC BAA-474</strain>
    </source>
</reference>
<comment type="cofactor">
    <cofactor evidence="1">
        <name>a divalent metal cation</name>
        <dbReference type="ChEBI" id="CHEBI:60240"/>
    </cofactor>
</comment>
<feature type="domain" description="Endoribonuclease YicC-like N-terminal" evidence="6">
    <location>
        <begin position="1"/>
        <end position="155"/>
    </location>
</feature>
<protein>
    <submittedName>
        <fullName evidence="8">TIGR00255 family protein</fullName>
    </submittedName>
</protein>
<dbReference type="STRING" id="1319815.HMPREF0202_01983"/>
<evidence type="ECO:0000259" key="7">
    <source>
        <dbReference type="Pfam" id="PF08340"/>
    </source>
</evidence>
<dbReference type="eggNOG" id="COG1561">
    <property type="taxonomic scope" value="Bacteria"/>
</dbReference>
<gene>
    <name evidence="8" type="ORF">HMPREF0202_01983</name>
</gene>
<dbReference type="EMBL" id="AXZF01000082">
    <property type="protein sequence ID" value="ERT68123.1"/>
    <property type="molecule type" value="Genomic_DNA"/>
</dbReference>
<evidence type="ECO:0000256" key="2">
    <source>
        <dbReference type="ARBA" id="ARBA00022722"/>
    </source>
</evidence>
<evidence type="ECO:0000256" key="1">
    <source>
        <dbReference type="ARBA" id="ARBA00001968"/>
    </source>
</evidence>
<dbReference type="Pfam" id="PF08340">
    <property type="entry name" value="YicC-like_C"/>
    <property type="match status" value="1"/>
</dbReference>